<dbReference type="Proteomes" id="UP000019478">
    <property type="component" value="Unassembled WGS sequence"/>
</dbReference>
<proteinExistence type="predicted"/>
<reference evidence="2 3" key="1">
    <citation type="submission" date="2013-03" db="EMBL/GenBank/DDBJ databases">
        <title>The Genome Sequence of Capronia epimyces CBS 606.96.</title>
        <authorList>
            <consortium name="The Broad Institute Genomics Platform"/>
            <person name="Cuomo C."/>
            <person name="de Hoog S."/>
            <person name="Gorbushina A."/>
            <person name="Walker B."/>
            <person name="Young S.K."/>
            <person name="Zeng Q."/>
            <person name="Gargeya S."/>
            <person name="Fitzgerald M."/>
            <person name="Haas B."/>
            <person name="Abouelleil A."/>
            <person name="Allen A.W."/>
            <person name="Alvarado L."/>
            <person name="Arachchi H.M."/>
            <person name="Berlin A.M."/>
            <person name="Chapman S.B."/>
            <person name="Gainer-Dewar J."/>
            <person name="Goldberg J."/>
            <person name="Griggs A."/>
            <person name="Gujja S."/>
            <person name="Hansen M."/>
            <person name="Howarth C."/>
            <person name="Imamovic A."/>
            <person name="Ireland A."/>
            <person name="Larimer J."/>
            <person name="McCowan C."/>
            <person name="Murphy C."/>
            <person name="Pearson M."/>
            <person name="Poon T.W."/>
            <person name="Priest M."/>
            <person name="Roberts A."/>
            <person name="Saif S."/>
            <person name="Shea T."/>
            <person name="Sisk P."/>
            <person name="Sykes S."/>
            <person name="Wortman J."/>
            <person name="Nusbaum C."/>
            <person name="Birren B."/>
        </authorList>
    </citation>
    <scope>NUCLEOTIDE SEQUENCE [LARGE SCALE GENOMIC DNA]</scope>
    <source>
        <strain evidence="2 3">CBS 606.96</strain>
    </source>
</reference>
<feature type="transmembrane region" description="Helical" evidence="1">
    <location>
        <begin position="56"/>
        <end position="82"/>
    </location>
</feature>
<keyword evidence="1" id="KW-0472">Membrane</keyword>
<dbReference type="AlphaFoldDB" id="W9YFN5"/>
<keyword evidence="1" id="KW-1133">Transmembrane helix</keyword>
<dbReference type="HOGENOM" id="CLU_1687657_0_0_1"/>
<dbReference type="STRING" id="1182542.W9YFN5"/>
<evidence type="ECO:0000313" key="3">
    <source>
        <dbReference type="Proteomes" id="UP000019478"/>
    </source>
</evidence>
<sequence length="159" mass="17698">MYIPREQAFLQRPAPPIAFPSYDPLSRDTETAFYYYSSRVVGTNGTADPENDARAIIVSAAFISVTVTCLSIFALLFGVALYRRCTGRDDQSDTSSATSESAWHIDGTDVVADDDVAKRHRQRLKKLDQVAPRKSLHDWRAEKTTSHVQTFATASPKLI</sequence>
<protein>
    <submittedName>
        <fullName evidence="2">Uncharacterized protein</fullName>
    </submittedName>
</protein>
<dbReference type="OrthoDB" id="8062037at2759"/>
<keyword evidence="1" id="KW-0812">Transmembrane</keyword>
<keyword evidence="3" id="KW-1185">Reference proteome</keyword>
<dbReference type="GeneID" id="19171502"/>
<evidence type="ECO:0000256" key="1">
    <source>
        <dbReference type="SAM" id="Phobius"/>
    </source>
</evidence>
<comment type="caution">
    <text evidence="2">The sequence shown here is derived from an EMBL/GenBank/DDBJ whole genome shotgun (WGS) entry which is preliminary data.</text>
</comment>
<accession>W9YFN5</accession>
<dbReference type="RefSeq" id="XP_007735702.1">
    <property type="nucleotide sequence ID" value="XM_007737512.1"/>
</dbReference>
<gene>
    <name evidence="2" type="ORF">A1O3_07402</name>
</gene>
<organism evidence="2 3">
    <name type="scientific">Capronia epimyces CBS 606.96</name>
    <dbReference type="NCBI Taxonomy" id="1182542"/>
    <lineage>
        <taxon>Eukaryota</taxon>
        <taxon>Fungi</taxon>
        <taxon>Dikarya</taxon>
        <taxon>Ascomycota</taxon>
        <taxon>Pezizomycotina</taxon>
        <taxon>Eurotiomycetes</taxon>
        <taxon>Chaetothyriomycetidae</taxon>
        <taxon>Chaetothyriales</taxon>
        <taxon>Herpotrichiellaceae</taxon>
        <taxon>Capronia</taxon>
    </lineage>
</organism>
<name>W9YFN5_9EURO</name>
<evidence type="ECO:0000313" key="2">
    <source>
        <dbReference type="EMBL" id="EXJ81114.1"/>
    </source>
</evidence>
<dbReference type="EMBL" id="AMGY01000006">
    <property type="protein sequence ID" value="EXJ81114.1"/>
    <property type="molecule type" value="Genomic_DNA"/>
</dbReference>